<gene>
    <name evidence="3" type="ORF">TrLO_g6849</name>
</gene>
<feature type="domain" description="Methyltransferase FkbM" evidence="2">
    <location>
        <begin position="780"/>
        <end position="977"/>
    </location>
</feature>
<evidence type="ECO:0000313" key="4">
    <source>
        <dbReference type="Proteomes" id="UP001165122"/>
    </source>
</evidence>
<organism evidence="3 4">
    <name type="scientific">Triparma laevis f. longispina</name>
    <dbReference type="NCBI Taxonomy" id="1714387"/>
    <lineage>
        <taxon>Eukaryota</taxon>
        <taxon>Sar</taxon>
        <taxon>Stramenopiles</taxon>
        <taxon>Ochrophyta</taxon>
        <taxon>Bolidophyceae</taxon>
        <taxon>Parmales</taxon>
        <taxon>Triparmaceae</taxon>
        <taxon>Triparma</taxon>
    </lineage>
</organism>
<dbReference type="GO" id="GO:0005794">
    <property type="term" value="C:Golgi apparatus"/>
    <property type="evidence" value="ECO:0007669"/>
    <property type="project" value="TreeGrafter"/>
</dbReference>
<comment type="caution">
    <text evidence="3">The sequence shown here is derived from an EMBL/GenBank/DDBJ whole genome shotgun (WGS) entry which is preliminary data.</text>
</comment>
<dbReference type="GO" id="GO:0005886">
    <property type="term" value="C:plasma membrane"/>
    <property type="evidence" value="ECO:0007669"/>
    <property type="project" value="TreeGrafter"/>
</dbReference>
<dbReference type="AlphaFoldDB" id="A0A9W7FC54"/>
<name>A0A9W7FC54_9STRA</name>
<dbReference type="Proteomes" id="UP001165122">
    <property type="component" value="Unassembled WGS sequence"/>
</dbReference>
<reference evidence="4" key="1">
    <citation type="journal article" date="2023" name="Commun. Biol.">
        <title>Genome analysis of Parmales, the sister group of diatoms, reveals the evolutionary specialization of diatoms from phago-mixotrophs to photoautotrophs.</title>
        <authorList>
            <person name="Ban H."/>
            <person name="Sato S."/>
            <person name="Yoshikawa S."/>
            <person name="Yamada K."/>
            <person name="Nakamura Y."/>
            <person name="Ichinomiya M."/>
            <person name="Sato N."/>
            <person name="Blanc-Mathieu R."/>
            <person name="Endo H."/>
            <person name="Kuwata A."/>
            <person name="Ogata H."/>
        </authorList>
    </citation>
    <scope>NUCLEOTIDE SEQUENCE [LARGE SCALE GENOMIC DNA]</scope>
    <source>
        <strain evidence="4">NIES 3700</strain>
    </source>
</reference>
<evidence type="ECO:0000313" key="3">
    <source>
        <dbReference type="EMBL" id="GMI09451.1"/>
    </source>
</evidence>
<dbReference type="GO" id="GO:0006888">
    <property type="term" value="P:endoplasmic reticulum to Golgi vesicle-mediated transport"/>
    <property type="evidence" value="ECO:0007669"/>
    <property type="project" value="TreeGrafter"/>
</dbReference>
<proteinExistence type="predicted"/>
<evidence type="ECO:0000256" key="1">
    <source>
        <dbReference type="SAM" id="MobiDB-lite"/>
    </source>
</evidence>
<keyword evidence="4" id="KW-1185">Reference proteome</keyword>
<dbReference type="GO" id="GO:0005789">
    <property type="term" value="C:endoplasmic reticulum membrane"/>
    <property type="evidence" value="ECO:0007669"/>
    <property type="project" value="TreeGrafter"/>
</dbReference>
<accession>A0A9W7FC54</accession>
<dbReference type="GO" id="GO:0031902">
    <property type="term" value="C:late endosome membrane"/>
    <property type="evidence" value="ECO:0007669"/>
    <property type="project" value="TreeGrafter"/>
</dbReference>
<protein>
    <recommendedName>
        <fullName evidence="2">Methyltransferase FkbM domain-containing protein</fullName>
    </recommendedName>
</protein>
<dbReference type="SUPFAM" id="SSF53335">
    <property type="entry name" value="S-adenosyl-L-methionine-dependent methyltransferases"/>
    <property type="match status" value="1"/>
</dbReference>
<dbReference type="InterPro" id="IPR006342">
    <property type="entry name" value="FkbM_mtfrase"/>
</dbReference>
<feature type="compositionally biased region" description="Polar residues" evidence="1">
    <location>
        <begin position="20"/>
        <end position="42"/>
    </location>
</feature>
<dbReference type="Gene3D" id="3.40.50.150">
    <property type="entry name" value="Vaccinia Virus protein VP39"/>
    <property type="match status" value="1"/>
</dbReference>
<dbReference type="InterPro" id="IPR053202">
    <property type="entry name" value="EGF_Rcpt_Signaling_Reg"/>
</dbReference>
<dbReference type="InterPro" id="IPR029063">
    <property type="entry name" value="SAM-dependent_MTases_sf"/>
</dbReference>
<dbReference type="PANTHER" id="PTHR34009">
    <property type="entry name" value="PROTEIN STAR"/>
    <property type="match status" value="1"/>
</dbReference>
<evidence type="ECO:0000259" key="2">
    <source>
        <dbReference type="Pfam" id="PF05050"/>
    </source>
</evidence>
<dbReference type="Pfam" id="PF05050">
    <property type="entry name" value="Methyltransf_21"/>
    <property type="match status" value="1"/>
</dbReference>
<sequence>MFCGTEATSAPAADVRKTTESNAAQKSNATQNSKSTQKPNAIVDPNNQIAYNKTTQTTNCAEKCDKYSKNADFLRECKINCCADNCLTTTNDFAVCDQLCVRPDYAPACLSKFDDMITESCTNTDKTKILKAYMDPKEVTKKGSSIYNLMSTKNGITPDMLRTYCTIAFLFLGHVRTFTSPHIHTNIISNLIKPLLTEHNCTGVFLFFPSTGMEGERNEFRSSESIPTEHTFDPASHFSPLQKIIDAHFLPLNPSTPPLLQPYTPPPPPPHSCIYPKSSSYSTYSTFSTSYASLLEYSNLRNIKPTHVLRLRFDVIYPLPLSLPLPLKNQITVSDSHFPISDHFAILPFLLSSTYFKGTYDSLSSCITPSTHPYIYKLYESSELGPNELHLLLNLIYHNKITILREDICFVIIREKGFECNRVKDYEDCFISCKGLRDNLGFKEFKKLQTLPNSEAGKSFTFEFEYHSEIFGHVPRTTYSFEMTTLNYKEGISKFCGETRTDRGYIVPCYEFYVDLKSGIEGYNSFLKEGEAFDGGFTDWLGDGGVGRRFYIEKSEVYVRAEKEGWNEAELLTNLQEIKDRLGFSYNFKVKEGTNHLWDSLSETLKYGHTQEIQKHFPLQPIFEALTPPSEIPIQTTSTDEEPFCVIVPGRSATDCITFEKGGKPDVLVDEFCRDRTEKVWRTEYDLHVTYEDCYDKIYPELKKKILAGVYLVNVDEEINLRIDRNDPALFFNRLNRIGRVEPTTWGGAGRGAEGIIPNYHWEVNLPSTSTGVGEVTFIQVGAHVGRTRFDPIFPYAYKYGWSGLLVEPVRENYVELVKNYYNPNATSFKSESEPLNPFTVGFENAAVCDFNGEADFEFVDPKSDEITGSAEYFYKGMGVSARGRLVEQNLNAPKEEYYGMKIATTSVRCITFPTLLKKHGITNFKVLQIDAEGADLDVIKSVDFNRYTPMLVHYEHTGLSIDEQYEALDHLHANGYICELSTSADTACARVIASSFLNDYINSRTNEDPLDLVYLSKQVNLSIIYDAMCAVRHGASYEPSKCEPHKSIMMNSNTQSSSKPITIELVLDSQDVSITLPSSSHPSVIATAFCQGQIMSAWDCKVLSEEIYERWCASIFEEFWGRIL</sequence>
<feature type="region of interest" description="Disordered" evidence="1">
    <location>
        <begin position="1"/>
        <end position="42"/>
    </location>
</feature>
<dbReference type="OrthoDB" id="10267992at2759"/>
<dbReference type="EMBL" id="BRXW01000137">
    <property type="protein sequence ID" value="GMI09451.1"/>
    <property type="molecule type" value="Genomic_DNA"/>
</dbReference>
<dbReference type="GO" id="GO:0016197">
    <property type="term" value="P:endosomal transport"/>
    <property type="evidence" value="ECO:0007669"/>
    <property type="project" value="TreeGrafter"/>
</dbReference>
<dbReference type="PANTHER" id="PTHR34009:SF2">
    <property type="entry name" value="PROTEIN STAR"/>
    <property type="match status" value="1"/>
</dbReference>